<dbReference type="Pfam" id="PF11792">
    <property type="entry name" value="Baculo_LEF5_C"/>
    <property type="match status" value="1"/>
</dbReference>
<keyword evidence="4" id="KW-1185">Reference proteome</keyword>
<dbReference type="InterPro" id="IPR021758">
    <property type="entry name" value="Baculo_LEF5_C"/>
</dbReference>
<dbReference type="EMBL" id="MK439999">
    <property type="protein sequence ID" value="QBB28644.1"/>
    <property type="molecule type" value="Genomic_DNA"/>
</dbReference>
<evidence type="ECO:0000313" key="3">
    <source>
        <dbReference type="EMBL" id="QBB28644.1"/>
    </source>
</evidence>
<evidence type="ECO:0000256" key="1">
    <source>
        <dbReference type="SAM" id="MobiDB-lite"/>
    </source>
</evidence>
<feature type="region of interest" description="Disordered" evidence="1">
    <location>
        <begin position="1"/>
        <end position="43"/>
    </location>
</feature>
<feature type="domain" description="Baculoviridae late expression factor 5 C-terminal" evidence="2">
    <location>
        <begin position="104"/>
        <end position="137"/>
    </location>
</feature>
<evidence type="ECO:0000259" key="2">
    <source>
        <dbReference type="Pfam" id="PF11792"/>
    </source>
</evidence>
<reference evidence="3" key="1">
    <citation type="journal article" date="2019" name="Sci. Rep.">
        <title>The first clawed lobster virus Homarus gammarus nudivirus (HgNV n. sp.) expands the diversity of the Nudiviridae.</title>
        <authorList>
            <person name="Holt C.C."/>
            <person name="Stone M."/>
            <person name="Bass D."/>
            <person name="Bateman K.S."/>
            <person name="van Aerle R."/>
            <person name="Daniels C.L."/>
            <person name="van der Giezen M."/>
            <person name="Ross S.H."/>
            <person name="Hooper C."/>
            <person name="Stentiford G.D."/>
        </authorList>
    </citation>
    <scope>NUCLEOTIDE SEQUENCE</scope>
    <source>
        <strain evidence="3">52S104HLG2</strain>
    </source>
</reference>
<protein>
    <recommendedName>
        <fullName evidence="2">Baculoviridae late expression factor 5 C-terminal domain-containing protein</fullName>
    </recommendedName>
</protein>
<sequence length="143" mass="16451">MEYDESTIVFNEEEEMPQIEDEEEDDDYDDDESNSPRPTTKKGTEIYAMTKLNVVHSYSQYVPNYIESDGMIFVAFTNMITSIPEVADSNIAKDLEPCPYVDSSKIFVCDHEFVKKQEKTRSGDEIFTVISTCVKCSYVQYSN</sequence>
<proteinExistence type="predicted"/>
<gene>
    <name evidence="3" type="ORF">HgNV_039</name>
</gene>
<organism evidence="3 4">
    <name type="scientific">Homarus gammarus nudivirus</name>
    <dbReference type="NCBI Taxonomy" id="2509616"/>
    <lineage>
        <taxon>Viruses</taxon>
        <taxon>Viruses incertae sedis</taxon>
        <taxon>Naldaviricetes</taxon>
        <taxon>Lefavirales</taxon>
        <taxon>Nudiviridae</taxon>
        <taxon>Gammanudivirus</taxon>
        <taxon>Gammanudivirus hogammari</taxon>
    </lineage>
</organism>
<name>A0A411HB81_9VIRU</name>
<accession>A0A411HB81</accession>
<evidence type="ECO:0000313" key="4">
    <source>
        <dbReference type="Proteomes" id="UP000682645"/>
    </source>
</evidence>
<dbReference type="Proteomes" id="UP000682645">
    <property type="component" value="Segment"/>
</dbReference>
<feature type="compositionally biased region" description="Acidic residues" evidence="1">
    <location>
        <begin position="1"/>
        <end position="33"/>
    </location>
</feature>